<proteinExistence type="inferred from homology"/>
<dbReference type="Pfam" id="PF00211">
    <property type="entry name" value="Guanylate_cyc"/>
    <property type="match status" value="1"/>
</dbReference>
<dbReference type="EMBL" id="SDKM01000032">
    <property type="protein sequence ID" value="RYP83509.1"/>
    <property type="molecule type" value="Genomic_DNA"/>
</dbReference>
<dbReference type="Proteomes" id="UP000295198">
    <property type="component" value="Unassembled WGS sequence"/>
</dbReference>
<protein>
    <submittedName>
        <fullName evidence="3">Adenylate/guanylate cyclase domain-containing protein</fullName>
    </submittedName>
</protein>
<feature type="domain" description="Guanylate cyclase" evidence="2">
    <location>
        <begin position="172"/>
        <end position="281"/>
    </location>
</feature>
<dbReference type="GO" id="GO:0009190">
    <property type="term" value="P:cyclic nucleotide biosynthetic process"/>
    <property type="evidence" value="ECO:0007669"/>
    <property type="project" value="InterPro"/>
</dbReference>
<evidence type="ECO:0000259" key="2">
    <source>
        <dbReference type="PROSITE" id="PS50125"/>
    </source>
</evidence>
<dbReference type="GO" id="GO:0004016">
    <property type="term" value="F:adenylate cyclase activity"/>
    <property type="evidence" value="ECO:0007669"/>
    <property type="project" value="UniProtKB-ARBA"/>
</dbReference>
<dbReference type="SMART" id="SM00044">
    <property type="entry name" value="CYCc"/>
    <property type="match status" value="1"/>
</dbReference>
<dbReference type="OrthoDB" id="310836at2"/>
<dbReference type="RefSeq" id="WP_134719662.1">
    <property type="nucleotide sequence ID" value="NZ_SDKM01000032.1"/>
</dbReference>
<gene>
    <name evidence="3" type="ORF">EKO23_18760</name>
</gene>
<dbReference type="PANTHER" id="PTHR43081:SF1">
    <property type="entry name" value="ADENYLATE CYCLASE, TERMINAL-DIFFERENTIATION SPECIFIC"/>
    <property type="match status" value="1"/>
</dbReference>
<dbReference type="AlphaFoldDB" id="A0A4V1XYJ9"/>
<sequence length="360" mass="39138">MDDADEPELRLSPATFESIEETVLGRRPHLTRPDVLERTGVDRERAHALWLSLGFPAPADDDEVLFTDDDVEALRTLAGLMDAGLVDPGTEYALTRSMGRSFARLAEWEITEVAAALLSDGGDLDDAAVETLLEGALPAVERLQNYIWRRHLASAVGRLLATSGDGDAVPMAIGFADIVGFTRRSRGLSTDELAQMVETFEATATAVVADHGGRVIKTIGDEILYACDDPVEAARVALVLADGHRADEDFPQVRVGAAYGGVLRRLGDVFGEPVNIASRLTSLARPGRVLVDRPLADALRQHEDEFRLRRVRGVSVKGYTRLETWALRPARGEDRQDTAAEVLDALSDLLPLPRRTTTPG</sequence>
<dbReference type="GO" id="GO:0035556">
    <property type="term" value="P:intracellular signal transduction"/>
    <property type="evidence" value="ECO:0007669"/>
    <property type="project" value="InterPro"/>
</dbReference>
<dbReference type="PANTHER" id="PTHR43081">
    <property type="entry name" value="ADENYLATE CYCLASE, TERMINAL-DIFFERENTIATION SPECIFIC-RELATED"/>
    <property type="match status" value="1"/>
</dbReference>
<organism evidence="3 4">
    <name type="scientific">Nocardioides guangzhouensis</name>
    <dbReference type="NCBI Taxonomy" id="2497878"/>
    <lineage>
        <taxon>Bacteria</taxon>
        <taxon>Bacillati</taxon>
        <taxon>Actinomycetota</taxon>
        <taxon>Actinomycetes</taxon>
        <taxon>Propionibacteriales</taxon>
        <taxon>Nocardioidaceae</taxon>
        <taxon>Nocardioides</taxon>
    </lineage>
</organism>
<comment type="caution">
    <text evidence="3">The sequence shown here is derived from an EMBL/GenBank/DDBJ whole genome shotgun (WGS) entry which is preliminary data.</text>
</comment>
<dbReference type="CDD" id="cd07302">
    <property type="entry name" value="CHD"/>
    <property type="match status" value="1"/>
</dbReference>
<evidence type="ECO:0000313" key="3">
    <source>
        <dbReference type="EMBL" id="RYP83509.1"/>
    </source>
</evidence>
<evidence type="ECO:0000313" key="4">
    <source>
        <dbReference type="Proteomes" id="UP000295198"/>
    </source>
</evidence>
<dbReference type="SUPFAM" id="SSF55073">
    <property type="entry name" value="Nucleotide cyclase"/>
    <property type="match status" value="1"/>
</dbReference>
<dbReference type="Gene3D" id="3.30.70.1230">
    <property type="entry name" value="Nucleotide cyclase"/>
    <property type="match status" value="1"/>
</dbReference>
<name>A0A4V1XYJ9_9ACTN</name>
<dbReference type="InterPro" id="IPR029787">
    <property type="entry name" value="Nucleotide_cyclase"/>
</dbReference>
<dbReference type="InterPro" id="IPR001054">
    <property type="entry name" value="A/G_cyclase"/>
</dbReference>
<keyword evidence="4" id="KW-1185">Reference proteome</keyword>
<dbReference type="PROSITE" id="PS50125">
    <property type="entry name" value="GUANYLATE_CYCLASE_2"/>
    <property type="match status" value="1"/>
</dbReference>
<reference evidence="3 4" key="1">
    <citation type="submission" date="2019-01" db="EMBL/GenBank/DDBJ databases">
        <title>Nocardioides guangzhouensis sp. nov., an actinobacterium isolated from soil.</title>
        <authorList>
            <person name="Fu Y."/>
            <person name="Cai Y."/>
            <person name="Lin Z."/>
            <person name="Chen P."/>
        </authorList>
    </citation>
    <scope>NUCLEOTIDE SEQUENCE [LARGE SCALE GENOMIC DNA]</scope>
    <source>
        <strain evidence="3 4">130</strain>
    </source>
</reference>
<dbReference type="InterPro" id="IPR050697">
    <property type="entry name" value="Adenylyl/Guanylyl_Cyclase_3/4"/>
</dbReference>
<evidence type="ECO:0000256" key="1">
    <source>
        <dbReference type="ARBA" id="ARBA00005381"/>
    </source>
</evidence>
<comment type="similarity">
    <text evidence="1">Belongs to the adenylyl cyclase class-3 family.</text>
</comment>
<accession>A0A4V1XYJ9</accession>